<dbReference type="EMBL" id="QMWO01000071">
    <property type="protein sequence ID" value="RLG69512.1"/>
    <property type="molecule type" value="Genomic_DNA"/>
</dbReference>
<evidence type="ECO:0000313" key="3">
    <source>
        <dbReference type="Proteomes" id="UP000277633"/>
    </source>
</evidence>
<gene>
    <name evidence="2" type="ORF">DRO07_02180</name>
</gene>
<keyword evidence="1" id="KW-0812">Transmembrane</keyword>
<accession>A0A497JFL1</accession>
<feature type="transmembrane region" description="Helical" evidence="1">
    <location>
        <begin position="114"/>
        <end position="137"/>
    </location>
</feature>
<keyword evidence="1" id="KW-1133">Transmembrane helix</keyword>
<evidence type="ECO:0000313" key="2">
    <source>
        <dbReference type="EMBL" id="RLG69512.1"/>
    </source>
</evidence>
<proteinExistence type="predicted"/>
<dbReference type="Proteomes" id="UP000277633">
    <property type="component" value="Unassembled WGS sequence"/>
</dbReference>
<evidence type="ECO:0000256" key="1">
    <source>
        <dbReference type="SAM" id="Phobius"/>
    </source>
</evidence>
<evidence type="ECO:0008006" key="4">
    <source>
        <dbReference type="Google" id="ProtNLM"/>
    </source>
</evidence>
<sequence>MVNVTGETVSIVQSAFGKLAEAFAEVLPSVLGLVILLLVGYVVGVIIKRIVMGLLANMRVDEWLEEQNLADVVAGHTITNIIGTILEWSIILLFLAQGAEVMQYEVFKSALQGLVFFVFQVIGAVLIGLAGLIIARYVRNALEVSATRFRKIIALAAEVLIIYMALVMALKVVPGIDTTILEYAFIIGFGSVAFAGALALGLAFGLAFKDEAKNMLKEWEKPKKRKKK</sequence>
<comment type="caution">
    <text evidence="2">The sequence shown here is derived from an EMBL/GenBank/DDBJ whole genome shotgun (WGS) entry which is preliminary data.</text>
</comment>
<feature type="transmembrane region" description="Helical" evidence="1">
    <location>
        <begin position="183"/>
        <end position="208"/>
    </location>
</feature>
<name>A0A497JFL1_9ARCH</name>
<feature type="transmembrane region" description="Helical" evidence="1">
    <location>
        <begin position="149"/>
        <end position="171"/>
    </location>
</feature>
<feature type="transmembrane region" description="Helical" evidence="1">
    <location>
        <begin position="68"/>
        <end position="94"/>
    </location>
</feature>
<organism evidence="2 3">
    <name type="scientific">Candidatus Iainarchaeum sp</name>
    <dbReference type="NCBI Taxonomy" id="3101447"/>
    <lineage>
        <taxon>Archaea</taxon>
        <taxon>Candidatus Iainarchaeota</taxon>
        <taxon>Candidatus Iainarchaeia</taxon>
        <taxon>Candidatus Iainarchaeales</taxon>
        <taxon>Candidatus Iainarchaeaceae</taxon>
        <taxon>Candidatus Iainarchaeum</taxon>
    </lineage>
</organism>
<dbReference type="Pfam" id="PF05552">
    <property type="entry name" value="MS_channel_1st_1"/>
    <property type="match status" value="2"/>
</dbReference>
<dbReference type="InterPro" id="IPR008910">
    <property type="entry name" value="MSC_TM_helix"/>
</dbReference>
<reference evidence="2 3" key="1">
    <citation type="submission" date="2018-06" db="EMBL/GenBank/DDBJ databases">
        <title>Extensive metabolic versatility and redundancy in microbially diverse, dynamic hydrothermal sediments.</title>
        <authorList>
            <person name="Dombrowski N."/>
            <person name="Teske A."/>
            <person name="Baker B.J."/>
        </authorList>
    </citation>
    <scope>NUCLEOTIDE SEQUENCE [LARGE SCALE GENOMIC DNA]</scope>
    <source>
        <strain evidence="2">B9_G13</strain>
    </source>
</reference>
<feature type="transmembrane region" description="Helical" evidence="1">
    <location>
        <begin position="26"/>
        <end position="47"/>
    </location>
</feature>
<protein>
    <recommendedName>
        <fullName evidence="4">Mechanosensitive ion channel</fullName>
    </recommendedName>
</protein>
<dbReference type="AlphaFoldDB" id="A0A497JFL1"/>
<keyword evidence="1" id="KW-0472">Membrane</keyword>